<evidence type="ECO:0000259" key="5">
    <source>
        <dbReference type="PROSITE" id="PS51352"/>
    </source>
</evidence>
<evidence type="ECO:0000256" key="1">
    <source>
        <dbReference type="ARBA" id="ARBA00004196"/>
    </source>
</evidence>
<keyword evidence="2" id="KW-0201">Cytochrome c-type biogenesis</keyword>
<keyword evidence="4" id="KW-0676">Redox-active center</keyword>
<dbReference type="Pfam" id="PF08534">
    <property type="entry name" value="Redoxin"/>
    <property type="match status" value="1"/>
</dbReference>
<evidence type="ECO:0000313" key="6">
    <source>
        <dbReference type="EMBL" id="GGF35051.1"/>
    </source>
</evidence>
<dbReference type="Gene3D" id="3.40.30.10">
    <property type="entry name" value="Glutaredoxin"/>
    <property type="match status" value="1"/>
</dbReference>
<protein>
    <recommendedName>
        <fullName evidence="5">Thioredoxin domain-containing protein</fullName>
    </recommendedName>
</protein>
<evidence type="ECO:0000313" key="7">
    <source>
        <dbReference type="Proteomes" id="UP000647339"/>
    </source>
</evidence>
<dbReference type="EMBL" id="BMIU01000011">
    <property type="protein sequence ID" value="GGF35051.1"/>
    <property type="molecule type" value="Genomic_DNA"/>
</dbReference>
<sequence length="464" mass="52070">MALLACGKAEQEPAVQLRLDLDHTDNASVLKIYDLSTQLGGELLRPLTSFSADSTGSFLVSMDTVQSGFYGLQVNDKTYTTVYLYDGVDMTVSGDPMKSKELTFSGNGAGEALFHQNFETLSTQTLGAIVEEDDASFVRKLDSAYQSGIKQINAADSLNSEFISNEKALLNARRALYTSYYPRARQRLLQSEVEITLPDSVLSYTSSAIALADEGLLIPEYRRVMDNLNQTAFNQVMNEYSEAHPDEDWGMSKYIQMRMDYILEEEDEALKDYLLAKLTLDAISYYGDDAVALVYDTYREKYPDSQFKAYLEAVNKKWEALAKGKPAKEVEGTAPDGEKVKLSDFEGKVVYLDTWATWCGPCRGEFPAAKVLKEEYKAQDDIVFMYASIDSDKEAWEKFLKNDPEFKGVHLFVDGAWQSELCNDYMIRAIPRYILIDKNGNIANAKAPRPSSGEDIRNEINALL</sequence>
<dbReference type="InterPro" id="IPR013766">
    <property type="entry name" value="Thioredoxin_domain"/>
</dbReference>
<dbReference type="PROSITE" id="PS51352">
    <property type="entry name" value="THIOREDOXIN_2"/>
    <property type="match status" value="1"/>
</dbReference>
<comment type="subcellular location">
    <subcellularLocation>
        <location evidence="1">Cell envelope</location>
    </subcellularLocation>
</comment>
<gene>
    <name evidence="6" type="ORF">GCM10011339_24200</name>
</gene>
<evidence type="ECO:0000256" key="4">
    <source>
        <dbReference type="ARBA" id="ARBA00023284"/>
    </source>
</evidence>
<keyword evidence="7" id="KW-1185">Reference proteome</keyword>
<name>A0ABQ1V220_9BACT</name>
<dbReference type="PANTHER" id="PTHR42852:SF6">
    <property type="entry name" value="THIOL:DISULFIDE INTERCHANGE PROTEIN DSBE"/>
    <property type="match status" value="1"/>
</dbReference>
<proteinExistence type="predicted"/>
<dbReference type="InterPro" id="IPR013740">
    <property type="entry name" value="Redoxin"/>
</dbReference>
<comment type="caution">
    <text evidence="6">The sequence shown here is derived from an EMBL/GenBank/DDBJ whole genome shotgun (WGS) entry which is preliminary data.</text>
</comment>
<evidence type="ECO:0000256" key="2">
    <source>
        <dbReference type="ARBA" id="ARBA00022748"/>
    </source>
</evidence>
<dbReference type="SUPFAM" id="SSF52833">
    <property type="entry name" value="Thioredoxin-like"/>
    <property type="match status" value="1"/>
</dbReference>
<dbReference type="InterPro" id="IPR050553">
    <property type="entry name" value="Thioredoxin_ResA/DsbE_sf"/>
</dbReference>
<reference evidence="7" key="1">
    <citation type="journal article" date="2019" name="Int. J. Syst. Evol. Microbiol.">
        <title>The Global Catalogue of Microorganisms (GCM) 10K type strain sequencing project: providing services to taxonomists for standard genome sequencing and annotation.</title>
        <authorList>
            <consortium name="The Broad Institute Genomics Platform"/>
            <consortium name="The Broad Institute Genome Sequencing Center for Infectious Disease"/>
            <person name="Wu L."/>
            <person name="Ma J."/>
        </authorList>
    </citation>
    <scope>NUCLEOTIDE SEQUENCE [LARGE SCALE GENOMIC DNA]</scope>
    <source>
        <strain evidence="7">CGMCC 1.15407</strain>
    </source>
</reference>
<dbReference type="Proteomes" id="UP000647339">
    <property type="component" value="Unassembled WGS sequence"/>
</dbReference>
<dbReference type="PANTHER" id="PTHR42852">
    <property type="entry name" value="THIOL:DISULFIDE INTERCHANGE PROTEIN DSBE"/>
    <property type="match status" value="1"/>
</dbReference>
<dbReference type="InterPro" id="IPR036249">
    <property type="entry name" value="Thioredoxin-like_sf"/>
</dbReference>
<feature type="domain" description="Thioredoxin" evidence="5">
    <location>
        <begin position="321"/>
        <end position="464"/>
    </location>
</feature>
<evidence type="ECO:0000256" key="3">
    <source>
        <dbReference type="ARBA" id="ARBA00023157"/>
    </source>
</evidence>
<accession>A0ABQ1V220</accession>
<dbReference type="CDD" id="cd02966">
    <property type="entry name" value="TlpA_like_family"/>
    <property type="match status" value="1"/>
</dbReference>
<keyword evidence="3" id="KW-1015">Disulfide bond</keyword>
<organism evidence="6 7">
    <name type="scientific">Echinicola rosea</name>
    <dbReference type="NCBI Taxonomy" id="1807691"/>
    <lineage>
        <taxon>Bacteria</taxon>
        <taxon>Pseudomonadati</taxon>
        <taxon>Bacteroidota</taxon>
        <taxon>Cytophagia</taxon>
        <taxon>Cytophagales</taxon>
        <taxon>Cyclobacteriaceae</taxon>
        <taxon>Echinicola</taxon>
    </lineage>
</organism>